<evidence type="ECO:0000256" key="4">
    <source>
        <dbReference type="ARBA" id="ARBA00022989"/>
    </source>
</evidence>
<comment type="subcellular location">
    <subcellularLocation>
        <location evidence="1">Membrane</location>
        <topology evidence="1">Single-pass type I membrane protein</topology>
    </subcellularLocation>
</comment>
<dbReference type="Pfam" id="PF15298">
    <property type="entry name" value="AJAP1_PANP_C"/>
    <property type="match status" value="1"/>
</dbReference>
<reference evidence="9" key="2">
    <citation type="submission" date="2021-03" db="UniProtKB">
        <authorList>
            <consortium name="Ensembl"/>
        </authorList>
    </citation>
    <scope>IDENTIFICATION</scope>
</reference>
<dbReference type="GeneID" id="779816"/>
<dbReference type="GO" id="GO:0016020">
    <property type="term" value="C:membrane"/>
    <property type="evidence" value="ECO:0007669"/>
    <property type="project" value="UniProtKB-SubCell"/>
</dbReference>
<dbReference type="PANTHER" id="PTHR32422">
    <property type="entry name" value="ADHERENS JUNCTION-ASSOCIATED PROTEIN 1"/>
    <property type="match status" value="1"/>
</dbReference>
<dbReference type="CTD" id="55966"/>
<evidence type="ECO:0000256" key="5">
    <source>
        <dbReference type="ARBA" id="ARBA00023136"/>
    </source>
</evidence>
<evidence type="ECO:0000313" key="9">
    <source>
        <dbReference type="Ensembl" id="ENSXETP00000112125"/>
    </source>
</evidence>
<name>A0A803JVR9_XENTR</name>
<dbReference type="OrthoDB" id="9949932at2759"/>
<evidence type="ECO:0000313" key="13">
    <source>
        <dbReference type="Xenbase" id="XB-GENE-990276"/>
    </source>
</evidence>
<reference evidence="9" key="1">
    <citation type="journal article" date="2010" name="Science">
        <title>The genome of the Western clawed frog Xenopus tropicalis.</title>
        <authorList>
            <person name="Hellsten U."/>
            <person name="Harland R.M."/>
            <person name="Gilchrist M.J."/>
            <person name="Hendrix D."/>
            <person name="Jurka J."/>
            <person name="Kapitonov V."/>
            <person name="Ovcharenko I."/>
            <person name="Putnam N.H."/>
            <person name="Shu S."/>
            <person name="Taher L."/>
            <person name="Blitz I.L."/>
            <person name="Blumberg B."/>
            <person name="Dichmann D.S."/>
            <person name="Dubchak I."/>
            <person name="Amaya E."/>
            <person name="Detter J.C."/>
            <person name="Fletcher R."/>
            <person name="Gerhard D.S."/>
            <person name="Goodstein D."/>
            <person name="Graves T."/>
            <person name="Grigoriev I.V."/>
            <person name="Grimwood J."/>
            <person name="Kawashima T."/>
            <person name="Lindquist E."/>
            <person name="Lucas S.M."/>
            <person name="Mead P.E."/>
            <person name="Mitros T."/>
            <person name="Ogino H."/>
            <person name="Ohta Y."/>
            <person name="Poliakov A.V."/>
            <person name="Pollet N."/>
            <person name="Robert J."/>
            <person name="Salamov A."/>
            <person name="Sater A.K."/>
            <person name="Schmutz J."/>
            <person name="Terry A."/>
            <person name="Vize P.D."/>
            <person name="Warren W.C."/>
            <person name="Wells D."/>
            <person name="Wills A."/>
            <person name="Wilson R.K."/>
            <person name="Zimmerman L.B."/>
            <person name="Zorn A.M."/>
            <person name="Grainger R."/>
            <person name="Grammer T."/>
            <person name="Khokha M.K."/>
            <person name="Richardson P.M."/>
            <person name="Rokhsar D.S."/>
        </authorList>
    </citation>
    <scope>NUCLEOTIDE SEQUENCE [LARGE SCALE GENOMIC DNA]</scope>
    <source>
        <strain evidence="9">Nigerian</strain>
    </source>
</reference>
<gene>
    <name evidence="9 11 12 13" type="primary">ajap1</name>
</gene>
<feature type="region of interest" description="Disordered" evidence="6">
    <location>
        <begin position="244"/>
        <end position="279"/>
    </location>
</feature>
<keyword evidence="10" id="KW-1185">Reference proteome</keyword>
<dbReference type="PANTHER" id="PTHR32422:SF0">
    <property type="entry name" value="ADHERENS JUNCTION-ASSOCIATED PROTEIN 1"/>
    <property type="match status" value="1"/>
</dbReference>
<accession>A0A803JVR9</accession>
<proteinExistence type="predicted"/>
<reference evidence="11 12" key="3">
    <citation type="submission" date="2025-04" db="UniProtKB">
        <authorList>
            <consortium name="RefSeq"/>
        </authorList>
    </citation>
    <scope>IDENTIFICATION</scope>
    <source>
        <strain evidence="11 12">Nigerian</strain>
        <tissue evidence="11 12">Liver and blood</tissue>
    </source>
</reference>
<keyword evidence="4 7" id="KW-1133">Transmembrane helix</keyword>
<dbReference type="GeneTree" id="ENSGT00510000048586"/>
<dbReference type="AGR" id="Xenbase:XB-GENE-990276"/>
<evidence type="ECO:0000256" key="3">
    <source>
        <dbReference type="ARBA" id="ARBA00022729"/>
    </source>
</evidence>
<dbReference type="Xenbase" id="XB-GENE-990276">
    <property type="gene designation" value="ajap1"/>
</dbReference>
<dbReference type="OMA" id="PEANTFP"/>
<evidence type="ECO:0000313" key="12">
    <source>
        <dbReference type="RefSeq" id="XP_031761036.1"/>
    </source>
</evidence>
<protein>
    <submittedName>
        <fullName evidence="9 11 12">Adherens junction-associated protein 1</fullName>
    </submittedName>
</protein>
<dbReference type="AlphaFoldDB" id="A0A803JVR9"/>
<keyword evidence="5 7" id="KW-0472">Membrane</keyword>
<dbReference type="Proteomes" id="UP000008143">
    <property type="component" value="Chromosome 7"/>
</dbReference>
<evidence type="ECO:0000313" key="10">
    <source>
        <dbReference type="Proteomes" id="UP000008143"/>
    </source>
</evidence>
<dbReference type="Bgee" id="ENSXETG00000015321">
    <property type="expression patterns" value="Expressed in brain"/>
</dbReference>
<organism evidence="9">
    <name type="scientific">Xenopus tropicalis</name>
    <name type="common">Western clawed frog</name>
    <name type="synonym">Silurana tropicalis</name>
    <dbReference type="NCBI Taxonomy" id="8364"/>
    <lineage>
        <taxon>Eukaryota</taxon>
        <taxon>Metazoa</taxon>
        <taxon>Chordata</taxon>
        <taxon>Craniata</taxon>
        <taxon>Vertebrata</taxon>
        <taxon>Euteleostomi</taxon>
        <taxon>Amphibia</taxon>
        <taxon>Batrachia</taxon>
        <taxon>Anura</taxon>
        <taxon>Pipoidea</taxon>
        <taxon>Pipidae</taxon>
        <taxon>Xenopodinae</taxon>
        <taxon>Xenopus</taxon>
        <taxon>Silurana</taxon>
    </lineage>
</organism>
<keyword evidence="2 7" id="KW-0812">Transmembrane</keyword>
<evidence type="ECO:0000256" key="2">
    <source>
        <dbReference type="ARBA" id="ARBA00022692"/>
    </source>
</evidence>
<evidence type="ECO:0000256" key="7">
    <source>
        <dbReference type="SAM" id="Phobius"/>
    </source>
</evidence>
<dbReference type="InterPro" id="IPR029198">
    <property type="entry name" value="AJAP1_PANP_C"/>
</dbReference>
<dbReference type="InterPro" id="IPR039239">
    <property type="entry name" value="AJAP1"/>
</dbReference>
<dbReference type="RefSeq" id="XP_031761035.1">
    <property type="nucleotide sequence ID" value="XM_031905175.1"/>
</dbReference>
<dbReference type="RefSeq" id="XP_031761036.1">
    <property type="nucleotide sequence ID" value="XM_031905176.1"/>
</dbReference>
<evidence type="ECO:0000313" key="11">
    <source>
        <dbReference type="RefSeq" id="XP_031761035.1"/>
    </source>
</evidence>
<keyword evidence="3" id="KW-0732">Signal</keyword>
<feature type="domain" description="AJAP1/PANP C-terminal" evidence="8">
    <location>
        <begin position="191"/>
        <end position="393"/>
    </location>
</feature>
<dbReference type="Ensembl" id="ENSXETT00000113056">
    <property type="protein sequence ID" value="ENSXETP00000112125"/>
    <property type="gene ID" value="ENSXETG00000015321"/>
</dbReference>
<evidence type="ECO:0000259" key="8">
    <source>
        <dbReference type="Pfam" id="PF15298"/>
    </source>
</evidence>
<sequence>MWITQLLGIRTRDSTRIFSISNPVQQCHHPMFFISLSGPPLGSHAWILIAIFQLAMDFIICESESPGKAYKHLQRPSLVRRVHKVALWSPTELLKLRNQKHFWNPINNEHPVLPIERKHYKTYHENLFFSRNVPLKYSTMKNSHYSSQQIKHTVKTTNLNRSKRQLQSRSWDNLKRFLDSGSQPTTVSEFILWGPTGDDDVESSTFPGIYETTRTSTVHARTTLLETTTTTTASTTTNVKVTTLQNPGIHNGKKSPGRISTTDPNPGNGKTARPPRIPNDTSGLAVHQIITITVSLIMVIAALITTLVLKNCCAQSGNARRNSHQRKINQQEESCQNLTDFTPASVPSNMDIFTAYNETLHCSHECIRTPVPVYTDEALHQTGAFKTTFNGNRPTSSDRHLIPVAFVSEKWFEISC</sequence>
<evidence type="ECO:0000256" key="1">
    <source>
        <dbReference type="ARBA" id="ARBA00004479"/>
    </source>
</evidence>
<feature type="transmembrane region" description="Helical" evidence="7">
    <location>
        <begin position="289"/>
        <end position="309"/>
    </location>
</feature>
<evidence type="ECO:0000256" key="6">
    <source>
        <dbReference type="SAM" id="MobiDB-lite"/>
    </source>
</evidence>